<comment type="similarity">
    <text evidence="1">Belongs to the FAX family.</text>
</comment>
<dbReference type="AlphaFoldDB" id="A0AAJ0CTJ7"/>
<dbReference type="Pfam" id="PF17172">
    <property type="entry name" value="GST_N_4"/>
    <property type="match status" value="1"/>
</dbReference>
<dbReference type="PANTHER" id="PTHR12289">
    <property type="entry name" value="METAXIN RELATED"/>
    <property type="match status" value="1"/>
</dbReference>
<protein>
    <recommendedName>
        <fullName evidence="3">Thioredoxin-like fold domain-containing protein</fullName>
    </recommendedName>
</protein>
<dbReference type="InterPro" id="IPR040079">
    <property type="entry name" value="Glutathione_S-Trfase"/>
</dbReference>
<evidence type="ECO:0000256" key="2">
    <source>
        <dbReference type="ARBA" id="ARBA00007409"/>
    </source>
</evidence>
<dbReference type="InterPro" id="IPR026928">
    <property type="entry name" value="FAX/IsoI-like"/>
</dbReference>
<comment type="caution">
    <text evidence="4">The sequence shown here is derived from an EMBL/GenBank/DDBJ whole genome shotgun (WGS) entry which is preliminary data.</text>
</comment>
<dbReference type="PANTHER" id="PTHR12289:SF41">
    <property type="entry name" value="FAILED AXON CONNECTIONS-RELATED"/>
    <property type="match status" value="1"/>
</dbReference>
<dbReference type="Proteomes" id="UP001251528">
    <property type="component" value="Unassembled WGS sequence"/>
</dbReference>
<dbReference type="GO" id="GO:0005737">
    <property type="term" value="C:cytoplasm"/>
    <property type="evidence" value="ECO:0007669"/>
    <property type="project" value="TreeGrafter"/>
</dbReference>
<evidence type="ECO:0000256" key="1">
    <source>
        <dbReference type="ARBA" id="ARBA00006475"/>
    </source>
</evidence>
<name>A0AAJ0CTJ7_9HYPO</name>
<keyword evidence="5" id="KW-1185">Reference proteome</keyword>
<reference evidence="4" key="1">
    <citation type="submission" date="2023-06" db="EMBL/GenBank/DDBJ databases">
        <title>Conoideocrella luteorostrata (Hypocreales: Clavicipitaceae), a potential biocontrol fungus for elongate hemlock scale in United States Christmas tree production areas.</title>
        <authorList>
            <person name="Barrett H."/>
            <person name="Lovett B."/>
            <person name="Macias A.M."/>
            <person name="Stajich J.E."/>
            <person name="Kasson M.T."/>
        </authorList>
    </citation>
    <scope>NUCLEOTIDE SEQUENCE</scope>
    <source>
        <strain evidence="4">ARSEF 14590</strain>
    </source>
</reference>
<proteinExistence type="inferred from homology"/>
<evidence type="ECO:0000313" key="5">
    <source>
        <dbReference type="Proteomes" id="UP001251528"/>
    </source>
</evidence>
<sequence>MPEEDASSSPQLTVFRGSPRGGTYVWSPFVTKLEARLRFSAAQYRLGGGSPRSAPKGKIPYIQLTTPGGQTCTLGDSTLIIRELVENDILPDLNAALRPAQRAHDLAIRALMEDRVYFYGTREKWCDNYMEMRTNMLAAVPWPLQIFVGWLAQRSVTSGLYTQGTGRLTDEEVAMFKEEVWDSLNALLTESVKSDSRKNSKTNDDDAPFWVLGGSEPTEADATVYGFIVGGLVCTA</sequence>
<dbReference type="SFLD" id="SFLDS00019">
    <property type="entry name" value="Glutathione_Transferase_(cytos"/>
    <property type="match status" value="1"/>
</dbReference>
<feature type="domain" description="Thioredoxin-like fold" evidence="3">
    <location>
        <begin position="28"/>
        <end position="128"/>
    </location>
</feature>
<dbReference type="SFLD" id="SFLDG01200">
    <property type="entry name" value="SUF1.1"/>
    <property type="match status" value="1"/>
</dbReference>
<dbReference type="SFLD" id="SFLDG01180">
    <property type="entry name" value="SUF1"/>
    <property type="match status" value="1"/>
</dbReference>
<organism evidence="4 5">
    <name type="scientific">Conoideocrella luteorostrata</name>
    <dbReference type="NCBI Taxonomy" id="1105319"/>
    <lineage>
        <taxon>Eukaryota</taxon>
        <taxon>Fungi</taxon>
        <taxon>Dikarya</taxon>
        <taxon>Ascomycota</taxon>
        <taxon>Pezizomycotina</taxon>
        <taxon>Sordariomycetes</taxon>
        <taxon>Hypocreomycetidae</taxon>
        <taxon>Hypocreales</taxon>
        <taxon>Clavicipitaceae</taxon>
        <taxon>Conoideocrella</taxon>
    </lineage>
</organism>
<dbReference type="InterPro" id="IPR012336">
    <property type="entry name" value="Thioredoxin-like_fold"/>
</dbReference>
<dbReference type="InterPro" id="IPR050931">
    <property type="entry name" value="Mito_Protein_Transport_Metaxin"/>
</dbReference>
<comment type="similarity">
    <text evidence="2">Belongs to the GST superfamily.</text>
</comment>
<dbReference type="EMBL" id="JASWJB010000074">
    <property type="protein sequence ID" value="KAK2601626.1"/>
    <property type="molecule type" value="Genomic_DNA"/>
</dbReference>
<gene>
    <name evidence="4" type="ORF">QQS21_004861</name>
</gene>
<evidence type="ECO:0000313" key="4">
    <source>
        <dbReference type="EMBL" id="KAK2601626.1"/>
    </source>
</evidence>
<accession>A0AAJ0CTJ7</accession>
<evidence type="ECO:0000259" key="3">
    <source>
        <dbReference type="Pfam" id="PF17172"/>
    </source>
</evidence>